<evidence type="ECO:0000259" key="7">
    <source>
        <dbReference type="Pfam" id="PF02932"/>
    </source>
</evidence>
<dbReference type="SUPFAM" id="SSF90112">
    <property type="entry name" value="Neurotransmitter-gated ion-channel transmembrane pore"/>
    <property type="match status" value="1"/>
</dbReference>
<evidence type="ECO:0008006" key="10">
    <source>
        <dbReference type="Google" id="ProtNLM"/>
    </source>
</evidence>
<comment type="subcellular location">
    <subcellularLocation>
        <location evidence="1">Membrane</location>
        <topology evidence="1">Multi-pass membrane protein</topology>
    </subcellularLocation>
</comment>
<proteinExistence type="predicted"/>
<dbReference type="Pfam" id="PF02932">
    <property type="entry name" value="Neur_chan_memb"/>
    <property type="match status" value="1"/>
</dbReference>
<protein>
    <recommendedName>
        <fullName evidence="10">Neurotransmitter-gated ion-channel ligand-binding domain-containing protein</fullName>
    </recommendedName>
</protein>
<keyword evidence="3" id="KW-1133">Transmembrane helix</keyword>
<feature type="region of interest" description="Disordered" evidence="5">
    <location>
        <begin position="167"/>
        <end position="204"/>
    </location>
</feature>
<dbReference type="InterPro" id="IPR036719">
    <property type="entry name" value="Neuro-gated_channel_TM_sf"/>
</dbReference>
<dbReference type="GO" id="GO:0004888">
    <property type="term" value="F:transmembrane signaling receptor activity"/>
    <property type="evidence" value="ECO:0007669"/>
    <property type="project" value="InterPro"/>
</dbReference>
<evidence type="ECO:0000256" key="4">
    <source>
        <dbReference type="ARBA" id="ARBA00023136"/>
    </source>
</evidence>
<dbReference type="SUPFAM" id="SSF63712">
    <property type="entry name" value="Nicotinic receptor ligand binding domain-like"/>
    <property type="match status" value="1"/>
</dbReference>
<evidence type="ECO:0000259" key="6">
    <source>
        <dbReference type="Pfam" id="PF02931"/>
    </source>
</evidence>
<name>A0A6A1QDG1_BALPH</name>
<evidence type="ECO:0000313" key="9">
    <source>
        <dbReference type="Proteomes" id="UP000437017"/>
    </source>
</evidence>
<dbReference type="GO" id="GO:0005230">
    <property type="term" value="F:extracellular ligand-gated monoatomic ion channel activity"/>
    <property type="evidence" value="ECO:0007669"/>
    <property type="project" value="InterPro"/>
</dbReference>
<dbReference type="InterPro" id="IPR006201">
    <property type="entry name" value="Neur_channel"/>
</dbReference>
<feature type="non-terminal residue" evidence="8">
    <location>
        <position position="1"/>
    </location>
</feature>
<dbReference type="Gene3D" id="2.70.170.10">
    <property type="entry name" value="Neurotransmitter-gated ion-channel ligand-binding domain"/>
    <property type="match status" value="1"/>
</dbReference>
<dbReference type="EMBL" id="SGJD01000562">
    <property type="protein sequence ID" value="KAB0404629.1"/>
    <property type="molecule type" value="Genomic_DNA"/>
</dbReference>
<dbReference type="InterPro" id="IPR018000">
    <property type="entry name" value="Neurotransmitter_ion_chnl_CS"/>
</dbReference>
<evidence type="ECO:0000256" key="2">
    <source>
        <dbReference type="ARBA" id="ARBA00022692"/>
    </source>
</evidence>
<evidence type="ECO:0000256" key="5">
    <source>
        <dbReference type="SAM" id="MobiDB-lite"/>
    </source>
</evidence>
<evidence type="ECO:0000256" key="3">
    <source>
        <dbReference type="ARBA" id="ARBA00022989"/>
    </source>
</evidence>
<gene>
    <name evidence="8" type="ORF">E2I00_017076</name>
</gene>
<accession>A0A6A1QDG1</accession>
<reference evidence="8 9" key="1">
    <citation type="journal article" date="2019" name="PLoS ONE">
        <title>Genomic analyses reveal an absence of contemporary introgressive admixture between fin whales and blue whales, despite known hybrids.</title>
        <authorList>
            <person name="Westbury M.V."/>
            <person name="Petersen B."/>
            <person name="Lorenzen E.D."/>
        </authorList>
    </citation>
    <scope>NUCLEOTIDE SEQUENCE [LARGE SCALE GENOMIC DNA]</scope>
    <source>
        <strain evidence="8">FinWhale-01</strain>
    </source>
</reference>
<feature type="region of interest" description="Disordered" evidence="5">
    <location>
        <begin position="85"/>
        <end position="105"/>
    </location>
</feature>
<dbReference type="InterPro" id="IPR006202">
    <property type="entry name" value="Neur_chan_lig-bd"/>
</dbReference>
<dbReference type="InterPro" id="IPR036734">
    <property type="entry name" value="Neur_chan_lig-bd_sf"/>
</dbReference>
<comment type="caution">
    <text evidence="8">The sequence shown here is derived from an EMBL/GenBank/DDBJ whole genome shotgun (WGS) entry which is preliminary data.</text>
</comment>
<feature type="region of interest" description="Disordered" evidence="5">
    <location>
        <begin position="381"/>
        <end position="408"/>
    </location>
</feature>
<keyword evidence="4" id="KW-0472">Membrane</keyword>
<dbReference type="Proteomes" id="UP000437017">
    <property type="component" value="Unassembled WGS sequence"/>
</dbReference>
<organism evidence="8 9">
    <name type="scientific">Balaenoptera physalus</name>
    <name type="common">Fin whale</name>
    <name type="synonym">Balaena physalus</name>
    <dbReference type="NCBI Taxonomy" id="9770"/>
    <lineage>
        <taxon>Eukaryota</taxon>
        <taxon>Metazoa</taxon>
        <taxon>Chordata</taxon>
        <taxon>Craniata</taxon>
        <taxon>Vertebrata</taxon>
        <taxon>Euteleostomi</taxon>
        <taxon>Mammalia</taxon>
        <taxon>Eutheria</taxon>
        <taxon>Laurasiatheria</taxon>
        <taxon>Artiodactyla</taxon>
        <taxon>Whippomorpha</taxon>
        <taxon>Cetacea</taxon>
        <taxon>Mysticeti</taxon>
        <taxon>Balaenopteridae</taxon>
        <taxon>Balaenoptera</taxon>
    </lineage>
</organism>
<sequence>SSHVETRAHAEERLLKKLFSGYNNLSDSSNGSGRAAARGGEGFRGCIKGGRAEPAMGGRAGLRASVTGSDSVPWGKLLLPGAALGAGSHVQSPRPSEDLAGADVPSAHECEDTGLVTSIRCPLVLGPAVWGVSWGEEARSPISVSEPKRQGCWRGWGNGCRLNLPVGTTHGQRGQLRPVGTTHGHRGQLRPCGETGRQRGPRGPGGVLPLSLGGGQWGENTGLEQEKVAGGPVSAQVWGDRRGRGALRATQGPPVCLGTPMCRGRPFQPQIIMVVTTIKLGRQARGGAYGGRGEESFRAAGAGHLAHHLSLPPSADGDFAVTHLTKAHLFHDGRVRWTPPAIYKSSCSIDVTFFPFDQQNCTMKFGSWTYDKAKIDLAASPADRPADGSPASLTTAPSAELPPPDQASPCKCKCRKEAEAPNAALKAPGTGAPPLPLSPALARAVEGVQYIADHLKAEDMDFSVRQDWKYVAVVIDRIFLWAFI</sequence>
<dbReference type="InterPro" id="IPR038050">
    <property type="entry name" value="Neuro_actylchol_rec"/>
</dbReference>
<evidence type="ECO:0000313" key="8">
    <source>
        <dbReference type="EMBL" id="KAB0404629.1"/>
    </source>
</evidence>
<feature type="non-terminal residue" evidence="8">
    <location>
        <position position="484"/>
    </location>
</feature>
<keyword evidence="2" id="KW-0812">Transmembrane</keyword>
<feature type="domain" description="Neurotransmitter-gated ion-channel ligand-binding" evidence="6">
    <location>
        <begin position="314"/>
        <end position="382"/>
    </location>
</feature>
<dbReference type="InterPro" id="IPR006029">
    <property type="entry name" value="Neurotrans-gated_channel_TM"/>
</dbReference>
<dbReference type="AlphaFoldDB" id="A0A6A1QDG1"/>
<keyword evidence="9" id="KW-1185">Reference proteome</keyword>
<dbReference type="Gene3D" id="1.20.58.390">
    <property type="entry name" value="Neurotransmitter-gated ion-channel transmembrane domain"/>
    <property type="match status" value="1"/>
</dbReference>
<feature type="domain" description="Neurotransmitter-gated ion-channel transmembrane" evidence="7">
    <location>
        <begin position="397"/>
        <end position="484"/>
    </location>
</feature>
<dbReference type="Pfam" id="PF02931">
    <property type="entry name" value="Neur_chan_LBD"/>
    <property type="match status" value="1"/>
</dbReference>
<dbReference type="GO" id="GO:0016020">
    <property type="term" value="C:membrane"/>
    <property type="evidence" value="ECO:0007669"/>
    <property type="project" value="UniProtKB-SubCell"/>
</dbReference>
<dbReference type="PANTHER" id="PTHR18945">
    <property type="entry name" value="NEUROTRANSMITTER GATED ION CHANNEL"/>
    <property type="match status" value="1"/>
</dbReference>
<dbReference type="PROSITE" id="PS00236">
    <property type="entry name" value="NEUROTR_ION_CHANNEL"/>
    <property type="match status" value="1"/>
</dbReference>
<evidence type="ECO:0000256" key="1">
    <source>
        <dbReference type="ARBA" id="ARBA00004141"/>
    </source>
</evidence>